<comment type="caution">
    <text evidence="1">The sequence shown here is derived from an EMBL/GenBank/DDBJ whole genome shotgun (WGS) entry which is preliminary data.</text>
</comment>
<name>A0A5D4MH36_9BACI</name>
<dbReference type="Proteomes" id="UP000325182">
    <property type="component" value="Unassembled WGS sequence"/>
</dbReference>
<evidence type="ECO:0000313" key="2">
    <source>
        <dbReference type="Proteomes" id="UP000325182"/>
    </source>
</evidence>
<sequence>MKNMYDVQQMLKKYGVFIYLGDRAADLEMMQEEVRELYQTGLISPADFQTSMLILRSELTKENNK</sequence>
<organism evidence="1 2">
    <name type="scientific">Rossellomorea vietnamensis</name>
    <dbReference type="NCBI Taxonomy" id="218284"/>
    <lineage>
        <taxon>Bacteria</taxon>
        <taxon>Bacillati</taxon>
        <taxon>Bacillota</taxon>
        <taxon>Bacilli</taxon>
        <taxon>Bacillales</taxon>
        <taxon>Bacillaceae</taxon>
        <taxon>Rossellomorea</taxon>
    </lineage>
</organism>
<dbReference type="InterPro" id="IPR009256">
    <property type="entry name" value="YqgQ-like"/>
</dbReference>
<dbReference type="SUPFAM" id="SSF158379">
    <property type="entry name" value="YqgQ-like"/>
    <property type="match status" value="1"/>
</dbReference>
<accession>A0A5D4MH36</accession>
<dbReference type="Gene3D" id="1.10.287.760">
    <property type="entry name" value="YqgQ-like"/>
    <property type="match status" value="1"/>
</dbReference>
<evidence type="ECO:0000313" key="1">
    <source>
        <dbReference type="EMBL" id="TYS00739.1"/>
    </source>
</evidence>
<dbReference type="RefSeq" id="WP_113930845.1">
    <property type="nucleotide sequence ID" value="NZ_VTEG01000002.1"/>
</dbReference>
<dbReference type="EMBL" id="VTEG01000002">
    <property type="protein sequence ID" value="TYS00739.1"/>
    <property type="molecule type" value="Genomic_DNA"/>
</dbReference>
<reference evidence="1 2" key="1">
    <citation type="submission" date="2019-08" db="EMBL/GenBank/DDBJ databases">
        <title>Bacillus genomes from the desert of Cuatro Cienegas, Coahuila.</title>
        <authorList>
            <person name="Olmedo-Alvarez G."/>
        </authorList>
    </citation>
    <scope>NUCLEOTIDE SEQUENCE [LARGE SCALE GENOMIC DNA]</scope>
    <source>
        <strain evidence="1 2">CH128b_4D</strain>
    </source>
</reference>
<dbReference type="AlphaFoldDB" id="A0A5D4MH36"/>
<gene>
    <name evidence="1" type="ORF">FZC84_04380</name>
</gene>
<proteinExistence type="predicted"/>
<protein>
    <submittedName>
        <fullName evidence="1">DUF910 family protein</fullName>
    </submittedName>
</protein>
<dbReference type="Pfam" id="PF06014">
    <property type="entry name" value="YqgQ-like"/>
    <property type="match status" value="1"/>
</dbReference>
<dbReference type="InterPro" id="IPR023164">
    <property type="entry name" value="YqgQ-like_sf"/>
</dbReference>